<dbReference type="RefSeq" id="WP_273051843.1">
    <property type="nucleotide sequence ID" value="NZ_DAITTW010000075.1"/>
</dbReference>
<proteinExistence type="predicted"/>
<sequence>MTTVSNNPFQLDVREALRTTGLPQHLTTSGPAPQRLGGEMLGVAEGAPVEIIADVTNLGESLLVDATLHGTATGQCSRCLSPLEEPLELHVSDVFGLSPDFITRDAGKTGTDDGDGEDDFEPLFVEEDRADLTQLFVDEAGLTLPFNPTCADYGRECDEGTPEPDGISEEQAAAPDPRWAGLAEKFGTTDEGGEN</sequence>
<dbReference type="InterPro" id="IPR003772">
    <property type="entry name" value="YceD"/>
</dbReference>
<comment type="caution">
    <text evidence="2">The sequence shown here is derived from an EMBL/GenBank/DDBJ whole genome shotgun (WGS) entry which is preliminary data.</text>
</comment>
<dbReference type="Proteomes" id="UP000261739">
    <property type="component" value="Unassembled WGS sequence"/>
</dbReference>
<reference evidence="2 3" key="1">
    <citation type="journal article" date="2018" name="Nat. Biotechnol.">
        <title>A standardized bacterial taxonomy based on genome phylogeny substantially revises the tree of life.</title>
        <authorList>
            <person name="Parks D.H."/>
            <person name="Chuvochina M."/>
            <person name="Waite D.W."/>
            <person name="Rinke C."/>
            <person name="Skarshewski A."/>
            <person name="Chaumeil P.A."/>
            <person name="Hugenholtz P."/>
        </authorList>
    </citation>
    <scope>NUCLEOTIDE SEQUENCE [LARGE SCALE GENOMIC DNA]</scope>
    <source>
        <strain evidence="2">UBA11247</strain>
    </source>
</reference>
<dbReference type="Pfam" id="PF02620">
    <property type="entry name" value="YceD"/>
    <property type="match status" value="1"/>
</dbReference>
<organism evidence="2 3">
    <name type="scientific">Corynebacterium nuruki</name>
    <dbReference type="NCBI Taxonomy" id="1032851"/>
    <lineage>
        <taxon>Bacteria</taxon>
        <taxon>Bacillati</taxon>
        <taxon>Actinomycetota</taxon>
        <taxon>Actinomycetes</taxon>
        <taxon>Mycobacteriales</taxon>
        <taxon>Corynebacteriaceae</taxon>
        <taxon>Corynebacterium</taxon>
    </lineage>
</organism>
<evidence type="ECO:0008006" key="4">
    <source>
        <dbReference type="Google" id="ProtNLM"/>
    </source>
</evidence>
<feature type="region of interest" description="Disordered" evidence="1">
    <location>
        <begin position="154"/>
        <end position="195"/>
    </location>
</feature>
<evidence type="ECO:0000313" key="2">
    <source>
        <dbReference type="EMBL" id="HCT14598.1"/>
    </source>
</evidence>
<evidence type="ECO:0000256" key="1">
    <source>
        <dbReference type="SAM" id="MobiDB-lite"/>
    </source>
</evidence>
<feature type="compositionally biased region" description="Acidic residues" evidence="1">
    <location>
        <begin position="159"/>
        <end position="168"/>
    </location>
</feature>
<accession>A0A3D4SZ90</accession>
<dbReference type="AlphaFoldDB" id="A0A3D4SZ90"/>
<gene>
    <name evidence="2" type="ORF">DIW82_07360</name>
</gene>
<evidence type="ECO:0000313" key="3">
    <source>
        <dbReference type="Proteomes" id="UP000261739"/>
    </source>
</evidence>
<name>A0A3D4SZ90_9CORY</name>
<dbReference type="STRING" id="863239.GCA_000213935_02393"/>
<dbReference type="EMBL" id="DQID01000191">
    <property type="protein sequence ID" value="HCT14598.1"/>
    <property type="molecule type" value="Genomic_DNA"/>
</dbReference>
<protein>
    <recommendedName>
        <fullName evidence="4">DUF177 domain-containing protein</fullName>
    </recommendedName>
</protein>